<evidence type="ECO:0000256" key="7">
    <source>
        <dbReference type="SAM" id="MobiDB-lite"/>
    </source>
</evidence>
<keyword evidence="10" id="KW-1185">Reference proteome</keyword>
<keyword evidence="6" id="KW-0472">Membrane</keyword>
<comment type="similarity">
    <text evidence="2">Belongs to the ERF4 family.</text>
</comment>
<sequence>MTTDNEEPAARAYSRDLERGPDALEPRPSNVSIGDGIGSALSSTNSSIMGEDVQGDLGDEWGPQHPCYPHLNPHVPMDSIEYATTRIIRIRRDWLLKGDLAPTFSNLYPEILDPAGLSEQEFRRIIDKLNSELIPVFDPWSLRNIIDGLLGLVTGWVWDDMGMTYIKSRLNNLEKWIDDWNAKMEKTATSEEGVALPKLVSLRRTGYMSVRATSPRSIHAYNFANNITARYSDSRPRDCAGPQHAGGRFSHGLANGARTGSRCLILSVFLFSPLPTLLTTLLSSLLNIPNSTTLLRHILRTTPFYICPSERHGRL</sequence>
<feature type="region of interest" description="Disordered" evidence="7">
    <location>
        <begin position="1"/>
        <end position="65"/>
    </location>
</feature>
<feature type="compositionally biased region" description="Basic and acidic residues" evidence="7">
    <location>
        <begin position="13"/>
        <end position="25"/>
    </location>
</feature>
<comment type="subcellular location">
    <subcellularLocation>
        <location evidence="1">Endoplasmic reticulum membrane</location>
        <topology evidence="1">Peripheral membrane protein</topology>
    </subcellularLocation>
</comment>
<evidence type="ECO:0000256" key="4">
    <source>
        <dbReference type="ARBA" id="ARBA00018463"/>
    </source>
</evidence>
<evidence type="ECO:0000256" key="3">
    <source>
        <dbReference type="ARBA" id="ARBA00011396"/>
    </source>
</evidence>
<keyword evidence="5" id="KW-0256">Endoplasmic reticulum</keyword>
<dbReference type="PANTHER" id="PTHR13254:SF0">
    <property type="entry name" value="GOLGIN SUBFAMILY A MEMBER 7_ERF4 DOMAIN-CONTAINING PROTEIN"/>
    <property type="match status" value="1"/>
</dbReference>
<feature type="domain" description="Golgin subfamily A member 7/ERF4" evidence="8">
    <location>
        <begin position="87"/>
        <end position="210"/>
    </location>
</feature>
<dbReference type="GO" id="GO:0006612">
    <property type="term" value="P:protein targeting to membrane"/>
    <property type="evidence" value="ECO:0007669"/>
    <property type="project" value="TreeGrafter"/>
</dbReference>
<dbReference type="OrthoDB" id="5377273at2759"/>
<evidence type="ECO:0000256" key="5">
    <source>
        <dbReference type="ARBA" id="ARBA00022824"/>
    </source>
</evidence>
<dbReference type="AlphaFoldDB" id="A0A8K0WWS5"/>
<organism evidence="9 10">
    <name type="scientific">Stachybotrys elegans</name>
    <dbReference type="NCBI Taxonomy" id="80388"/>
    <lineage>
        <taxon>Eukaryota</taxon>
        <taxon>Fungi</taxon>
        <taxon>Dikarya</taxon>
        <taxon>Ascomycota</taxon>
        <taxon>Pezizomycotina</taxon>
        <taxon>Sordariomycetes</taxon>
        <taxon>Hypocreomycetidae</taxon>
        <taxon>Hypocreales</taxon>
        <taxon>Stachybotryaceae</taxon>
        <taxon>Stachybotrys</taxon>
    </lineage>
</organism>
<comment type="caution">
    <text evidence="9">The sequence shown here is derived from an EMBL/GenBank/DDBJ whole genome shotgun (WGS) entry which is preliminary data.</text>
</comment>
<dbReference type="Pfam" id="PF10256">
    <property type="entry name" value="Erf4"/>
    <property type="match status" value="1"/>
</dbReference>
<evidence type="ECO:0000256" key="6">
    <source>
        <dbReference type="ARBA" id="ARBA00023136"/>
    </source>
</evidence>
<dbReference type="EMBL" id="JAGPNK010000001">
    <property type="protein sequence ID" value="KAH7328485.1"/>
    <property type="molecule type" value="Genomic_DNA"/>
</dbReference>
<evidence type="ECO:0000313" key="9">
    <source>
        <dbReference type="EMBL" id="KAH7328485.1"/>
    </source>
</evidence>
<comment type="subunit">
    <text evidence="3">Interacts with ERF2.</text>
</comment>
<evidence type="ECO:0000313" key="10">
    <source>
        <dbReference type="Proteomes" id="UP000813444"/>
    </source>
</evidence>
<evidence type="ECO:0000259" key="8">
    <source>
        <dbReference type="Pfam" id="PF10256"/>
    </source>
</evidence>
<evidence type="ECO:0000256" key="1">
    <source>
        <dbReference type="ARBA" id="ARBA00004406"/>
    </source>
</evidence>
<dbReference type="InterPro" id="IPR019383">
    <property type="entry name" value="Golgin_A_7/ERF4"/>
</dbReference>
<dbReference type="GO" id="GO:0031211">
    <property type="term" value="C:endoplasmic reticulum palmitoyltransferase complex"/>
    <property type="evidence" value="ECO:0007669"/>
    <property type="project" value="TreeGrafter"/>
</dbReference>
<dbReference type="GO" id="GO:0005789">
    <property type="term" value="C:endoplasmic reticulum membrane"/>
    <property type="evidence" value="ECO:0007669"/>
    <property type="project" value="UniProtKB-SubCell"/>
</dbReference>
<dbReference type="PANTHER" id="PTHR13254">
    <property type="entry name" value="GOLGI AUTOANTIGEN, GOLGIN SUBFAMILY A, 7"/>
    <property type="match status" value="1"/>
</dbReference>
<accession>A0A8K0WWS5</accession>
<dbReference type="InterPro" id="IPR051371">
    <property type="entry name" value="Ras_palmitoyltransferase"/>
</dbReference>
<dbReference type="Proteomes" id="UP000813444">
    <property type="component" value="Unassembled WGS sequence"/>
</dbReference>
<protein>
    <recommendedName>
        <fullName evidence="4">Ras modification protein ERF4</fullName>
    </recommendedName>
</protein>
<gene>
    <name evidence="9" type="ORF">B0I35DRAFT_19657</name>
</gene>
<evidence type="ECO:0000256" key="2">
    <source>
        <dbReference type="ARBA" id="ARBA00007732"/>
    </source>
</evidence>
<proteinExistence type="inferred from homology"/>
<name>A0A8K0WWS5_9HYPO</name>
<reference evidence="9" key="1">
    <citation type="journal article" date="2021" name="Nat. Commun.">
        <title>Genetic determinants of endophytism in the Arabidopsis root mycobiome.</title>
        <authorList>
            <person name="Mesny F."/>
            <person name="Miyauchi S."/>
            <person name="Thiergart T."/>
            <person name="Pickel B."/>
            <person name="Atanasova L."/>
            <person name="Karlsson M."/>
            <person name="Huettel B."/>
            <person name="Barry K.W."/>
            <person name="Haridas S."/>
            <person name="Chen C."/>
            <person name="Bauer D."/>
            <person name="Andreopoulos W."/>
            <person name="Pangilinan J."/>
            <person name="LaButti K."/>
            <person name="Riley R."/>
            <person name="Lipzen A."/>
            <person name="Clum A."/>
            <person name="Drula E."/>
            <person name="Henrissat B."/>
            <person name="Kohler A."/>
            <person name="Grigoriev I.V."/>
            <person name="Martin F.M."/>
            <person name="Hacquard S."/>
        </authorList>
    </citation>
    <scope>NUCLEOTIDE SEQUENCE</scope>
    <source>
        <strain evidence="9">MPI-CAGE-CH-0235</strain>
    </source>
</reference>